<sequence length="297" mass="34177">MNILSWNCRGLGGPSAIPNLRKLAREHKPDILFLSETLSHARHLEPIRVTLGYDSCLAIDVEGQSGVLAVFWKDNSKCSVLNYSRNFINMLVEDEQKGEWRLTCYYGYPERSRRRHAWNLLRELVNVSPAPWCIIGDFNDLLSQEDKKGIHPHPNWLCMGFRQAIADCNLIDIPLAGHPFTWIKSRGTPHVIEERLDRAMASTSWLHLFPDVRLSNLLASHSDHSPILLQCSPTITVRFNGSFRFENKWLKEPDLEETVIDGWGANDNVAIVDRVARCANKLQRWGKRKRVKFKQEI</sequence>
<proteinExistence type="predicted"/>
<evidence type="ECO:0000313" key="2">
    <source>
        <dbReference type="Proteomes" id="UP001177021"/>
    </source>
</evidence>
<dbReference type="Proteomes" id="UP001177021">
    <property type="component" value="Unassembled WGS sequence"/>
</dbReference>
<protein>
    <submittedName>
        <fullName evidence="1">Uncharacterized protein</fullName>
    </submittedName>
</protein>
<comment type="caution">
    <text evidence="1">The sequence shown here is derived from an EMBL/GenBank/DDBJ whole genome shotgun (WGS) entry which is preliminary data.</text>
</comment>
<accession>A0ACB0JUQ3</accession>
<organism evidence="1 2">
    <name type="scientific">Trifolium pratense</name>
    <name type="common">Red clover</name>
    <dbReference type="NCBI Taxonomy" id="57577"/>
    <lineage>
        <taxon>Eukaryota</taxon>
        <taxon>Viridiplantae</taxon>
        <taxon>Streptophyta</taxon>
        <taxon>Embryophyta</taxon>
        <taxon>Tracheophyta</taxon>
        <taxon>Spermatophyta</taxon>
        <taxon>Magnoliopsida</taxon>
        <taxon>eudicotyledons</taxon>
        <taxon>Gunneridae</taxon>
        <taxon>Pentapetalae</taxon>
        <taxon>rosids</taxon>
        <taxon>fabids</taxon>
        <taxon>Fabales</taxon>
        <taxon>Fabaceae</taxon>
        <taxon>Papilionoideae</taxon>
        <taxon>50 kb inversion clade</taxon>
        <taxon>NPAAA clade</taxon>
        <taxon>Hologalegina</taxon>
        <taxon>IRL clade</taxon>
        <taxon>Trifolieae</taxon>
        <taxon>Trifolium</taxon>
    </lineage>
</organism>
<reference evidence="1" key="1">
    <citation type="submission" date="2023-10" db="EMBL/GenBank/DDBJ databases">
        <authorList>
            <person name="Rodriguez Cubillos JULIANA M."/>
            <person name="De Vega J."/>
        </authorList>
    </citation>
    <scope>NUCLEOTIDE SEQUENCE</scope>
</reference>
<name>A0ACB0JUQ3_TRIPR</name>
<gene>
    <name evidence="1" type="ORF">MILVUS5_LOCUS15860</name>
</gene>
<evidence type="ECO:0000313" key="1">
    <source>
        <dbReference type="EMBL" id="CAJ2647308.1"/>
    </source>
</evidence>
<keyword evidence="2" id="KW-1185">Reference proteome</keyword>
<dbReference type="EMBL" id="CASHSV030000109">
    <property type="protein sequence ID" value="CAJ2647308.1"/>
    <property type="molecule type" value="Genomic_DNA"/>
</dbReference>